<name>A0A430KNA9_9GAMM</name>
<evidence type="ECO:0000313" key="2">
    <source>
        <dbReference type="EMBL" id="RTE64978.1"/>
    </source>
</evidence>
<dbReference type="RefSeq" id="WP_126159304.1">
    <property type="nucleotide sequence ID" value="NZ_RQXW01000014.1"/>
</dbReference>
<dbReference type="EMBL" id="RQXW01000014">
    <property type="protein sequence ID" value="RTE64978.1"/>
    <property type="molecule type" value="Genomic_DNA"/>
</dbReference>
<proteinExistence type="predicted"/>
<gene>
    <name evidence="2" type="ORF">EH243_14005</name>
</gene>
<accession>A0A430KNA9</accession>
<comment type="caution">
    <text evidence="2">The sequence shown here is derived from an EMBL/GenBank/DDBJ whole genome shotgun (WGS) entry which is preliminary data.</text>
</comment>
<reference evidence="2 3" key="1">
    <citation type="submission" date="2018-11" db="EMBL/GenBank/DDBJ databases">
        <title>The draft genome sequence of Amphritea opalescens ANRC-JH13T.</title>
        <authorList>
            <person name="Fang Z."/>
            <person name="Zhang Y."/>
            <person name="Han X."/>
        </authorList>
    </citation>
    <scope>NUCLEOTIDE SEQUENCE [LARGE SCALE GENOMIC DNA]</scope>
    <source>
        <strain evidence="2 3">ANRC-JH13</strain>
    </source>
</reference>
<sequence>MSLIPMSAQAFDKLEQQINELILHCQKLEQSNQDLQQQISALKEERHQRMHVANQTDQKLEAMISRLKTLEQQA</sequence>
<keyword evidence="3" id="KW-1185">Reference proteome</keyword>
<organism evidence="2 3">
    <name type="scientific">Amphritea opalescens</name>
    <dbReference type="NCBI Taxonomy" id="2490544"/>
    <lineage>
        <taxon>Bacteria</taxon>
        <taxon>Pseudomonadati</taxon>
        <taxon>Pseudomonadota</taxon>
        <taxon>Gammaproteobacteria</taxon>
        <taxon>Oceanospirillales</taxon>
        <taxon>Oceanospirillaceae</taxon>
        <taxon>Amphritea</taxon>
    </lineage>
</organism>
<evidence type="ECO:0000313" key="3">
    <source>
        <dbReference type="Proteomes" id="UP000283087"/>
    </source>
</evidence>
<dbReference type="SUPFAM" id="SSF57997">
    <property type="entry name" value="Tropomyosin"/>
    <property type="match status" value="1"/>
</dbReference>
<dbReference type="Proteomes" id="UP000283087">
    <property type="component" value="Unassembled WGS sequence"/>
</dbReference>
<feature type="coiled-coil region" evidence="1">
    <location>
        <begin position="11"/>
        <end position="73"/>
    </location>
</feature>
<protein>
    <submittedName>
        <fullName evidence="2">DUF904 domain-containing protein</fullName>
    </submittedName>
</protein>
<dbReference type="OrthoDB" id="6120894at2"/>
<evidence type="ECO:0000256" key="1">
    <source>
        <dbReference type="SAM" id="Coils"/>
    </source>
</evidence>
<dbReference type="AlphaFoldDB" id="A0A430KNA9"/>
<keyword evidence="1" id="KW-0175">Coiled coil</keyword>